<dbReference type="PATRIC" id="fig|2702.100.peg.1084"/>
<keyword evidence="1" id="KW-0812">Transmembrane</keyword>
<organism evidence="2 3">
    <name type="scientific">Gardnerella vaginalis</name>
    <dbReference type="NCBI Taxonomy" id="2702"/>
    <lineage>
        <taxon>Bacteria</taxon>
        <taxon>Bacillati</taxon>
        <taxon>Actinomycetota</taxon>
        <taxon>Actinomycetes</taxon>
        <taxon>Bifidobacteriales</taxon>
        <taxon>Bifidobacteriaceae</taxon>
        <taxon>Gardnerella</taxon>
    </lineage>
</organism>
<dbReference type="AlphaFoldDB" id="A0A133NSJ8"/>
<sequence>MVGVVLWWVLFLFVWVLTELEIIGISSSVILSKLKNSTH</sequence>
<dbReference type="Proteomes" id="UP000070687">
    <property type="component" value="Unassembled WGS sequence"/>
</dbReference>
<reference evidence="2 3" key="1">
    <citation type="submission" date="2016-01" db="EMBL/GenBank/DDBJ databases">
        <authorList>
            <person name="Oliw E.H."/>
        </authorList>
    </citation>
    <scope>NUCLEOTIDE SEQUENCE [LARGE SCALE GENOMIC DNA]</scope>
    <source>
        <strain evidence="2 3">PSS_7772B</strain>
    </source>
</reference>
<evidence type="ECO:0000313" key="3">
    <source>
        <dbReference type="Proteomes" id="UP000070687"/>
    </source>
</evidence>
<dbReference type="EMBL" id="LRQB01000073">
    <property type="protein sequence ID" value="KXA19262.1"/>
    <property type="molecule type" value="Genomic_DNA"/>
</dbReference>
<comment type="caution">
    <text evidence="2">The sequence shown here is derived from an EMBL/GenBank/DDBJ whole genome shotgun (WGS) entry which is preliminary data.</text>
</comment>
<keyword evidence="1" id="KW-1133">Transmembrane helix</keyword>
<proteinExistence type="predicted"/>
<evidence type="ECO:0000313" key="2">
    <source>
        <dbReference type="EMBL" id="KXA19262.1"/>
    </source>
</evidence>
<feature type="transmembrane region" description="Helical" evidence="1">
    <location>
        <begin position="6"/>
        <end position="31"/>
    </location>
</feature>
<evidence type="ECO:0000256" key="1">
    <source>
        <dbReference type="SAM" id="Phobius"/>
    </source>
</evidence>
<protein>
    <submittedName>
        <fullName evidence="2">Uncharacterized protein</fullName>
    </submittedName>
</protein>
<name>A0A133NSJ8_GARVA</name>
<accession>A0A133NSJ8</accession>
<gene>
    <name evidence="2" type="ORF">HMPREF3208_01096</name>
</gene>
<keyword evidence="1" id="KW-0472">Membrane</keyword>